<dbReference type="AlphaFoldDB" id="A0A5B0SKC5"/>
<evidence type="ECO:0000313" key="4">
    <source>
        <dbReference type="Proteomes" id="UP000324748"/>
    </source>
</evidence>
<feature type="region of interest" description="Disordered" evidence="1">
    <location>
        <begin position="1"/>
        <end position="25"/>
    </location>
</feature>
<dbReference type="EMBL" id="VDEP01000006">
    <property type="protein sequence ID" value="KAA1137623.1"/>
    <property type="molecule type" value="Genomic_DNA"/>
</dbReference>
<name>A0A5B0SKC5_PUCGR</name>
<protein>
    <submittedName>
        <fullName evidence="3">Uncharacterized protein</fullName>
    </submittedName>
</protein>
<proteinExistence type="predicted"/>
<reference evidence="4 5" key="1">
    <citation type="submission" date="2019-05" db="EMBL/GenBank/DDBJ databases">
        <title>Emergence of the Ug99 lineage of the wheat stem rust pathogen through somatic hybridization.</title>
        <authorList>
            <person name="Li F."/>
            <person name="Upadhyaya N.M."/>
            <person name="Sperschneider J."/>
            <person name="Matny O."/>
            <person name="Nguyen-Phuc H."/>
            <person name="Mago R."/>
            <person name="Raley C."/>
            <person name="Miller M.E."/>
            <person name="Silverstein K.A.T."/>
            <person name="Henningsen E."/>
            <person name="Hirsch C.D."/>
            <person name="Visser B."/>
            <person name="Pretorius Z.A."/>
            <person name="Steffenson B.J."/>
            <person name="Schwessinger B."/>
            <person name="Dodds P.N."/>
            <person name="Figueroa M."/>
        </authorList>
    </citation>
    <scope>NUCLEOTIDE SEQUENCE [LARGE SCALE GENOMIC DNA]</scope>
    <source>
        <strain evidence="2">21-0</strain>
        <strain evidence="3 5">Ug99</strain>
    </source>
</reference>
<dbReference type="EMBL" id="VSWC01000093">
    <property type="protein sequence ID" value="KAA1089625.1"/>
    <property type="molecule type" value="Genomic_DNA"/>
</dbReference>
<keyword evidence="4" id="KW-1185">Reference proteome</keyword>
<evidence type="ECO:0000313" key="3">
    <source>
        <dbReference type="EMBL" id="KAA1137623.1"/>
    </source>
</evidence>
<gene>
    <name evidence="2" type="ORF">PGT21_025332</name>
    <name evidence="3" type="ORF">PGTUg99_013872</name>
</gene>
<accession>A0A5B0SKC5</accession>
<comment type="caution">
    <text evidence="3">The sequence shown here is derived from an EMBL/GenBank/DDBJ whole genome shotgun (WGS) entry which is preliminary data.</text>
</comment>
<sequence>MLLNNGGEIPGRGAERLFNRSSSNPQKQYTVTLDFGGNYRGCRQRLNDIKDGGVQVNVKLKEI</sequence>
<organism evidence="3 5">
    <name type="scientific">Puccinia graminis f. sp. tritici</name>
    <dbReference type="NCBI Taxonomy" id="56615"/>
    <lineage>
        <taxon>Eukaryota</taxon>
        <taxon>Fungi</taxon>
        <taxon>Dikarya</taxon>
        <taxon>Basidiomycota</taxon>
        <taxon>Pucciniomycotina</taxon>
        <taxon>Pucciniomycetes</taxon>
        <taxon>Pucciniales</taxon>
        <taxon>Pucciniaceae</taxon>
        <taxon>Puccinia</taxon>
    </lineage>
</organism>
<evidence type="ECO:0000256" key="1">
    <source>
        <dbReference type="SAM" id="MobiDB-lite"/>
    </source>
</evidence>
<dbReference type="Proteomes" id="UP000324748">
    <property type="component" value="Unassembled WGS sequence"/>
</dbReference>
<evidence type="ECO:0000313" key="2">
    <source>
        <dbReference type="EMBL" id="KAA1089625.1"/>
    </source>
</evidence>
<evidence type="ECO:0000313" key="5">
    <source>
        <dbReference type="Proteomes" id="UP000325313"/>
    </source>
</evidence>
<dbReference type="Proteomes" id="UP000325313">
    <property type="component" value="Unassembled WGS sequence"/>
</dbReference>